<evidence type="ECO:0000256" key="5">
    <source>
        <dbReference type="ARBA" id="ARBA00023295"/>
    </source>
</evidence>
<dbReference type="InterPro" id="IPR001579">
    <property type="entry name" value="Glyco_hydro_18_chit_AS"/>
</dbReference>
<protein>
    <submittedName>
        <fullName evidence="11">Putative chitinase</fullName>
    </submittedName>
</protein>
<dbReference type="InterPro" id="IPR050314">
    <property type="entry name" value="Glycosyl_Hydrlase_18"/>
</dbReference>
<dbReference type="Gene3D" id="3.20.20.80">
    <property type="entry name" value="Glycosidases"/>
    <property type="match status" value="2"/>
</dbReference>
<dbReference type="GO" id="GO:0052034">
    <property type="term" value="P:effector-mediated suppression of host pattern-triggered immunity"/>
    <property type="evidence" value="ECO:0000315"/>
    <property type="project" value="PHI-base"/>
</dbReference>
<feature type="signal peptide" evidence="9">
    <location>
        <begin position="1"/>
        <end position="23"/>
    </location>
</feature>
<dbReference type="Pfam" id="PF00704">
    <property type="entry name" value="Glyco_hydro_18"/>
    <property type="match status" value="1"/>
</dbReference>
<evidence type="ECO:0000256" key="2">
    <source>
        <dbReference type="ARBA" id="ARBA00022801"/>
    </source>
</evidence>
<feature type="domain" description="GH18" evidence="10">
    <location>
        <begin position="45"/>
        <end position="429"/>
    </location>
</feature>
<dbReference type="EMBL" id="LATX01002520">
    <property type="protein sequence ID" value="KTB27761.1"/>
    <property type="molecule type" value="Genomic_DNA"/>
</dbReference>
<feature type="chain" id="PRO_5006901184" evidence="9">
    <location>
        <begin position="24"/>
        <end position="430"/>
    </location>
</feature>
<keyword evidence="6" id="KW-0624">Polysaccharide degradation</keyword>
<comment type="caution">
    <text evidence="11">The sequence shown here is derived from an EMBL/GenBank/DDBJ whole genome shotgun (WGS) entry which is preliminary data.</text>
</comment>
<dbReference type="GO" id="GO:0006032">
    <property type="term" value="P:chitin catabolic process"/>
    <property type="evidence" value="ECO:0007669"/>
    <property type="project" value="UniProtKB-KW"/>
</dbReference>
<dbReference type="SUPFAM" id="SSF51445">
    <property type="entry name" value="(Trans)glycosidases"/>
    <property type="match status" value="1"/>
</dbReference>
<dbReference type="Proteomes" id="UP000054988">
    <property type="component" value="Unassembled WGS sequence"/>
</dbReference>
<sequence>MFTLLSSATALLALSSALSEAQARCAPKNYPVKKPDGGHNHTSKFIAKGYYAGWNSDDFKPENVSWSKYTHLTYAFGIPTNTANFDISLNGSNPESLDPFVSAAHEHGVEVSLSIGGWTGSRFFSYAVGSEQNRTAFVKTLVDFAVAHKLDGLDMDWEYPFRQGLGCNALNPNDTSNLLLFLQEFRRDPVGANLTLSAAGSLAVWNDFTGNPSTNVSGFADVFDHFVIMNYDVWGSWSETVGPNAPLNDTCAAPAQQQGSAISSVNKWTQAGMPLEKIVLGVGAYAHSFSVNKTNAYVNGTKELAAYPPFNKDIHPKGDKWDDPEGAVDFCGVTNHAGGIFTFWGLIEHGYLNEDGSPKAPYRFDNCSRTAYAYDEKEQVMVSFDDAQAFKDKGAWIKEKGLAGFSVWNAGSDHKDILLDAIRSGAGLSK</sequence>
<comment type="catalytic activity">
    <reaction evidence="1">
        <text>Random endo-hydrolysis of N-acetyl-beta-D-glucosaminide (1-&gt;4)-beta-linkages in chitin and chitodextrins.</text>
        <dbReference type="EC" id="3.2.1.14"/>
    </reaction>
</comment>
<dbReference type="AlphaFoldDB" id="A0A0W0EUL3"/>
<evidence type="ECO:0000256" key="4">
    <source>
        <dbReference type="ARBA" id="ARBA00023277"/>
    </source>
</evidence>
<dbReference type="PROSITE" id="PS51910">
    <property type="entry name" value="GH18_2"/>
    <property type="match status" value="1"/>
</dbReference>
<keyword evidence="5 7" id="KW-0326">Glycosidase</keyword>
<keyword evidence="2 7" id="KW-0378">Hydrolase</keyword>
<dbReference type="GO" id="GO:0005576">
    <property type="term" value="C:extracellular region"/>
    <property type="evidence" value="ECO:0007669"/>
    <property type="project" value="TreeGrafter"/>
</dbReference>
<dbReference type="GO" id="GO:0008843">
    <property type="term" value="F:endochitinase activity"/>
    <property type="evidence" value="ECO:0007669"/>
    <property type="project" value="UniProtKB-EC"/>
</dbReference>
<evidence type="ECO:0000256" key="1">
    <source>
        <dbReference type="ARBA" id="ARBA00000822"/>
    </source>
</evidence>
<reference evidence="11 12" key="1">
    <citation type="submission" date="2015-12" db="EMBL/GenBank/DDBJ databases">
        <title>Draft genome sequence of Moniliophthora roreri, the causal agent of frosty pod rot of cacao.</title>
        <authorList>
            <person name="Aime M.C."/>
            <person name="Diaz-Valderrama J.R."/>
            <person name="Kijpornyongpan T."/>
            <person name="Phillips-Mora W."/>
        </authorList>
    </citation>
    <scope>NUCLEOTIDE SEQUENCE [LARGE SCALE GENOMIC DNA]</scope>
    <source>
        <strain evidence="11 12">MCA 2952</strain>
    </source>
</reference>
<comment type="similarity">
    <text evidence="8">Belongs to the glycosyl hydrolase 18 family.</text>
</comment>
<name>A0A0W0EUL3_MONRR</name>
<evidence type="ECO:0000256" key="9">
    <source>
        <dbReference type="SAM" id="SignalP"/>
    </source>
</evidence>
<dbReference type="GO" id="GO:0140320">
    <property type="term" value="F:PAMP receptor decoy activity"/>
    <property type="evidence" value="ECO:0000269"/>
    <property type="project" value="PHI-base"/>
</dbReference>
<dbReference type="InterPro" id="IPR017853">
    <property type="entry name" value="GH"/>
</dbReference>
<evidence type="ECO:0000313" key="12">
    <source>
        <dbReference type="Proteomes" id="UP000054988"/>
    </source>
</evidence>
<evidence type="ECO:0000313" key="11">
    <source>
        <dbReference type="EMBL" id="KTB27761.1"/>
    </source>
</evidence>
<evidence type="ECO:0000256" key="6">
    <source>
        <dbReference type="ARBA" id="ARBA00023326"/>
    </source>
</evidence>
<dbReference type="PROSITE" id="PS01095">
    <property type="entry name" value="GH18_1"/>
    <property type="match status" value="1"/>
</dbReference>
<accession>A0A0W0EUL3</accession>
<evidence type="ECO:0000256" key="7">
    <source>
        <dbReference type="RuleBase" id="RU000489"/>
    </source>
</evidence>
<evidence type="ECO:0000256" key="3">
    <source>
        <dbReference type="ARBA" id="ARBA00023024"/>
    </source>
</evidence>
<keyword evidence="3" id="KW-0146">Chitin degradation</keyword>
<proteinExistence type="inferred from homology"/>
<evidence type="ECO:0000256" key="8">
    <source>
        <dbReference type="RuleBase" id="RU004453"/>
    </source>
</evidence>
<dbReference type="InterPro" id="IPR011583">
    <property type="entry name" value="Chitinase_II/V-like_cat"/>
</dbReference>
<dbReference type="InterPro" id="IPR001223">
    <property type="entry name" value="Glyco_hydro18_cat"/>
</dbReference>
<keyword evidence="4" id="KW-0119">Carbohydrate metabolism</keyword>
<dbReference type="GO" id="GO:0008061">
    <property type="term" value="F:chitin binding"/>
    <property type="evidence" value="ECO:0007669"/>
    <property type="project" value="InterPro"/>
</dbReference>
<keyword evidence="9" id="KW-0732">Signal</keyword>
<dbReference type="PANTHER" id="PTHR11177">
    <property type="entry name" value="CHITINASE"/>
    <property type="match status" value="1"/>
</dbReference>
<dbReference type="GO" id="GO:0004568">
    <property type="term" value="F:chitinase activity"/>
    <property type="evidence" value="ECO:0000314"/>
    <property type="project" value="PHI-base"/>
</dbReference>
<organism evidence="11 12">
    <name type="scientific">Moniliophthora roreri</name>
    <name type="common">Frosty pod rot fungus</name>
    <name type="synonym">Monilia roreri</name>
    <dbReference type="NCBI Taxonomy" id="221103"/>
    <lineage>
        <taxon>Eukaryota</taxon>
        <taxon>Fungi</taxon>
        <taxon>Dikarya</taxon>
        <taxon>Basidiomycota</taxon>
        <taxon>Agaricomycotina</taxon>
        <taxon>Agaricomycetes</taxon>
        <taxon>Agaricomycetidae</taxon>
        <taxon>Agaricales</taxon>
        <taxon>Marasmiineae</taxon>
        <taxon>Marasmiaceae</taxon>
        <taxon>Moniliophthora</taxon>
    </lineage>
</organism>
<dbReference type="PANTHER" id="PTHR11177:SF317">
    <property type="entry name" value="CHITINASE 12-RELATED"/>
    <property type="match status" value="1"/>
</dbReference>
<evidence type="ECO:0000259" key="10">
    <source>
        <dbReference type="PROSITE" id="PS51910"/>
    </source>
</evidence>
<dbReference type="GO" id="GO:0000272">
    <property type="term" value="P:polysaccharide catabolic process"/>
    <property type="evidence" value="ECO:0007669"/>
    <property type="project" value="UniProtKB-KW"/>
</dbReference>
<dbReference type="eggNOG" id="KOG2806">
    <property type="taxonomic scope" value="Eukaryota"/>
</dbReference>
<gene>
    <name evidence="11" type="ORF">WG66_19681</name>
</gene>
<dbReference type="SMART" id="SM00636">
    <property type="entry name" value="Glyco_18"/>
    <property type="match status" value="1"/>
</dbReference>